<reference evidence="1" key="1">
    <citation type="journal article" date="2021" name="Proc. Natl. Acad. Sci. U.S.A.">
        <title>A Catalog of Tens of Thousands of Viruses from Human Metagenomes Reveals Hidden Associations with Chronic Diseases.</title>
        <authorList>
            <person name="Tisza M.J."/>
            <person name="Buck C.B."/>
        </authorList>
    </citation>
    <scope>NUCLEOTIDE SEQUENCE</scope>
    <source>
        <strain evidence="1">Cto6l14</strain>
    </source>
</reference>
<name>A0A8S5LPE3_9CAUD</name>
<accession>A0A8S5LPE3</accession>
<dbReference type="EMBL" id="BK015887">
    <property type="protein sequence ID" value="DAD71760.1"/>
    <property type="molecule type" value="Genomic_DNA"/>
</dbReference>
<evidence type="ECO:0000313" key="1">
    <source>
        <dbReference type="EMBL" id="DAD71760.1"/>
    </source>
</evidence>
<protein>
    <submittedName>
        <fullName evidence="1">Uncharacterized protein</fullName>
    </submittedName>
</protein>
<proteinExistence type="predicted"/>
<organism evidence="1">
    <name type="scientific">Siphoviridae sp. cto6l14</name>
    <dbReference type="NCBI Taxonomy" id="2827590"/>
    <lineage>
        <taxon>Viruses</taxon>
        <taxon>Duplodnaviria</taxon>
        <taxon>Heunggongvirae</taxon>
        <taxon>Uroviricota</taxon>
        <taxon>Caudoviricetes</taxon>
    </lineage>
</organism>
<sequence length="77" mass="8837">MLIIRCFFISNLKGGDRMKIRVTTAFNDLQNGCITRPVNEVFECSDKRARELISLGYAERVEDEQPKGKLTKTKNDN</sequence>